<comment type="caution">
    <text evidence="1">The sequence shown here is derived from an EMBL/GenBank/DDBJ whole genome shotgun (WGS) entry which is preliminary data.</text>
</comment>
<keyword evidence="2" id="KW-1185">Reference proteome</keyword>
<proteinExistence type="predicted"/>
<evidence type="ECO:0000313" key="2">
    <source>
        <dbReference type="Proteomes" id="UP001226691"/>
    </source>
</evidence>
<organism evidence="1 2">
    <name type="scientific">Microbacterium trichothecenolyticum</name>
    <name type="common">Aureobacterium trichothecenolyticum</name>
    <dbReference type="NCBI Taxonomy" id="69370"/>
    <lineage>
        <taxon>Bacteria</taxon>
        <taxon>Bacillati</taxon>
        <taxon>Actinomycetota</taxon>
        <taxon>Actinomycetes</taxon>
        <taxon>Micrococcales</taxon>
        <taxon>Microbacteriaceae</taxon>
        <taxon>Microbacterium</taxon>
    </lineage>
</organism>
<dbReference type="Proteomes" id="UP001226691">
    <property type="component" value="Unassembled WGS sequence"/>
</dbReference>
<dbReference type="EMBL" id="JAUTBF010000001">
    <property type="protein sequence ID" value="MDQ1123246.1"/>
    <property type="molecule type" value="Genomic_DNA"/>
</dbReference>
<reference evidence="1 2" key="1">
    <citation type="submission" date="2023-07" db="EMBL/GenBank/DDBJ databases">
        <title>Functional and genomic diversity of the sorghum phyllosphere microbiome.</title>
        <authorList>
            <person name="Shade A."/>
        </authorList>
    </citation>
    <scope>NUCLEOTIDE SEQUENCE [LARGE SCALE GENOMIC DNA]</scope>
    <source>
        <strain evidence="1 2">SORGH_AS_1207</strain>
    </source>
</reference>
<evidence type="ECO:0000313" key="1">
    <source>
        <dbReference type="EMBL" id="MDQ1123246.1"/>
    </source>
</evidence>
<name>A0ABU0TUA8_MICTR</name>
<accession>A0ABU0TUA8</accession>
<gene>
    <name evidence="1" type="ORF">QE412_001819</name>
</gene>
<sequence length="117" mass="12681">MERWTDTDTVGGGTRCTFEWCTTAHGATVDPADEDHRSEGFGWVGRVRDGRSSGPGFETDIEVGVLRRFDDSAVWIVIETGAGISLALSPRAARTLGHRLLDDPDVRSACESLDSVD</sequence>
<protein>
    <submittedName>
        <fullName evidence="1">Uncharacterized protein</fullName>
    </submittedName>
</protein>